<accession>A0A5N4C6E8</accession>
<gene>
    <name evidence="1" type="ORF">Cadr_000029190</name>
</gene>
<protein>
    <submittedName>
        <fullName evidence="1">Uncharacterized protein</fullName>
    </submittedName>
</protein>
<dbReference type="EMBL" id="JWIN03000034">
    <property type="protein sequence ID" value="KAB1254482.1"/>
    <property type="molecule type" value="Genomic_DNA"/>
</dbReference>
<comment type="caution">
    <text evidence="1">The sequence shown here is derived from an EMBL/GenBank/DDBJ whole genome shotgun (WGS) entry which is preliminary data.</text>
</comment>
<reference evidence="1 2" key="1">
    <citation type="journal article" date="2019" name="Mol. Ecol. Resour.">
        <title>Improving Illumina assemblies with Hi-C and long reads: an example with the North African dromedary.</title>
        <authorList>
            <person name="Elbers J.P."/>
            <person name="Rogers M.F."/>
            <person name="Perelman P.L."/>
            <person name="Proskuryakova A.A."/>
            <person name="Serdyukova N.A."/>
            <person name="Johnson W.E."/>
            <person name="Horin P."/>
            <person name="Corander J."/>
            <person name="Murphy D."/>
            <person name="Burger P.A."/>
        </authorList>
    </citation>
    <scope>NUCLEOTIDE SEQUENCE [LARGE SCALE GENOMIC DNA]</scope>
    <source>
        <strain evidence="1">Drom800</strain>
        <tissue evidence="1">Blood</tissue>
    </source>
</reference>
<sequence length="104" mass="11581">MKDGRAVQSKEAAYAVHGGAIADQNKQTNKKLFHVVSEWVEGLEVVRHGVIEVGQGQTKKAIKRQILGPHSKMSSAAESLWLIYGRWIRMTGTATRKEGRKPKE</sequence>
<name>A0A5N4C6E8_CAMDR</name>
<organism evidence="1 2">
    <name type="scientific">Camelus dromedarius</name>
    <name type="common">Dromedary</name>
    <name type="synonym">Arabian camel</name>
    <dbReference type="NCBI Taxonomy" id="9838"/>
    <lineage>
        <taxon>Eukaryota</taxon>
        <taxon>Metazoa</taxon>
        <taxon>Chordata</taxon>
        <taxon>Craniata</taxon>
        <taxon>Vertebrata</taxon>
        <taxon>Euteleostomi</taxon>
        <taxon>Mammalia</taxon>
        <taxon>Eutheria</taxon>
        <taxon>Laurasiatheria</taxon>
        <taxon>Artiodactyla</taxon>
        <taxon>Tylopoda</taxon>
        <taxon>Camelidae</taxon>
        <taxon>Camelus</taxon>
    </lineage>
</organism>
<keyword evidence="2" id="KW-1185">Reference proteome</keyword>
<dbReference type="AlphaFoldDB" id="A0A5N4C6E8"/>
<evidence type="ECO:0000313" key="1">
    <source>
        <dbReference type="EMBL" id="KAB1254482.1"/>
    </source>
</evidence>
<proteinExistence type="predicted"/>
<evidence type="ECO:0000313" key="2">
    <source>
        <dbReference type="Proteomes" id="UP000299084"/>
    </source>
</evidence>
<dbReference type="Proteomes" id="UP000299084">
    <property type="component" value="Unassembled WGS sequence"/>
</dbReference>